<keyword evidence="1" id="KW-0472">Membrane</keyword>
<keyword evidence="1" id="KW-1133">Transmembrane helix</keyword>
<reference evidence="2 3" key="1">
    <citation type="submission" date="2024-01" db="EMBL/GenBank/DDBJ databases">
        <title>The genomes of 5 underutilized Papilionoideae crops provide insights into root nodulation and disease resistanc.</title>
        <authorList>
            <person name="Jiang F."/>
        </authorList>
    </citation>
    <scope>NUCLEOTIDE SEQUENCE [LARGE SCALE GENOMIC DNA]</scope>
    <source>
        <strain evidence="2">JINMINGXINNONG_FW02</strain>
        <tissue evidence="2">Leaves</tissue>
    </source>
</reference>
<evidence type="ECO:0000313" key="2">
    <source>
        <dbReference type="EMBL" id="KAK7332182.1"/>
    </source>
</evidence>
<dbReference type="Proteomes" id="UP001374584">
    <property type="component" value="Unassembled WGS sequence"/>
</dbReference>
<name>A0AAN9LCM6_PHACN</name>
<dbReference type="PANTHER" id="PTHR36350">
    <property type="entry name" value="TRANSMEMBRANE PROTEIN"/>
    <property type="match status" value="1"/>
</dbReference>
<feature type="transmembrane region" description="Helical" evidence="1">
    <location>
        <begin position="39"/>
        <end position="56"/>
    </location>
</feature>
<sequence length="266" mass="30665">MNQLVEKFCNFSLAQSCCEDMKFFISYVSSKYEANAMKAISYVILGCLSLLIFVLLRRNKPKPKPNRPLQYTRSFIIRELHSGNPALLRLATEQYENPKAFDSAHALNALKGELQKDFPDLMILQQKVKELEMLEEEDRAEKILRPALKEATKKQKPHEAYEFEMLIVEVLIYKGGISDLKRGLQCECLADESLKDARRPLFKAIIYSLQGNMKKAEEHWDEFNVVRDPAFGPQIDFVTFKQHVLRLQNATLKVKKKGADLSTFSK</sequence>
<evidence type="ECO:0000313" key="3">
    <source>
        <dbReference type="Proteomes" id="UP001374584"/>
    </source>
</evidence>
<keyword evidence="3" id="KW-1185">Reference proteome</keyword>
<organism evidence="2 3">
    <name type="scientific">Phaseolus coccineus</name>
    <name type="common">Scarlet runner bean</name>
    <name type="synonym">Phaseolus multiflorus</name>
    <dbReference type="NCBI Taxonomy" id="3886"/>
    <lineage>
        <taxon>Eukaryota</taxon>
        <taxon>Viridiplantae</taxon>
        <taxon>Streptophyta</taxon>
        <taxon>Embryophyta</taxon>
        <taxon>Tracheophyta</taxon>
        <taxon>Spermatophyta</taxon>
        <taxon>Magnoliopsida</taxon>
        <taxon>eudicotyledons</taxon>
        <taxon>Gunneridae</taxon>
        <taxon>Pentapetalae</taxon>
        <taxon>rosids</taxon>
        <taxon>fabids</taxon>
        <taxon>Fabales</taxon>
        <taxon>Fabaceae</taxon>
        <taxon>Papilionoideae</taxon>
        <taxon>50 kb inversion clade</taxon>
        <taxon>NPAAA clade</taxon>
        <taxon>indigoferoid/millettioid clade</taxon>
        <taxon>Phaseoleae</taxon>
        <taxon>Phaseolus</taxon>
    </lineage>
</organism>
<dbReference type="EMBL" id="JAYMYR010000011">
    <property type="protein sequence ID" value="KAK7332182.1"/>
    <property type="molecule type" value="Genomic_DNA"/>
</dbReference>
<accession>A0AAN9LCM6</accession>
<proteinExistence type="predicted"/>
<protein>
    <submittedName>
        <fullName evidence="2">Uncharacterized protein</fullName>
    </submittedName>
</protein>
<comment type="caution">
    <text evidence="2">The sequence shown here is derived from an EMBL/GenBank/DDBJ whole genome shotgun (WGS) entry which is preliminary data.</text>
</comment>
<dbReference type="AlphaFoldDB" id="A0AAN9LCM6"/>
<gene>
    <name evidence="2" type="ORF">VNO80_28930</name>
</gene>
<dbReference type="PANTHER" id="PTHR36350:SF3">
    <property type="entry name" value="TRANSMEMBRANE PROTEIN"/>
    <property type="match status" value="1"/>
</dbReference>
<evidence type="ECO:0000256" key="1">
    <source>
        <dbReference type="SAM" id="Phobius"/>
    </source>
</evidence>
<keyword evidence="1" id="KW-0812">Transmembrane</keyword>